<organism evidence="2 3">
    <name type="scientific">Ditylenchus destructor</name>
    <dbReference type="NCBI Taxonomy" id="166010"/>
    <lineage>
        <taxon>Eukaryota</taxon>
        <taxon>Metazoa</taxon>
        <taxon>Ecdysozoa</taxon>
        <taxon>Nematoda</taxon>
        <taxon>Chromadorea</taxon>
        <taxon>Rhabditida</taxon>
        <taxon>Tylenchina</taxon>
        <taxon>Tylenchomorpha</taxon>
        <taxon>Sphaerularioidea</taxon>
        <taxon>Anguinidae</taxon>
        <taxon>Anguininae</taxon>
        <taxon>Ditylenchus</taxon>
    </lineage>
</organism>
<proteinExistence type="predicted"/>
<reference evidence="2" key="1">
    <citation type="submission" date="2022-01" db="EMBL/GenBank/DDBJ databases">
        <title>Genome Sequence Resource for Two Populations of Ditylenchus destructor, the Migratory Endoparasitic Phytonematode.</title>
        <authorList>
            <person name="Zhang H."/>
            <person name="Lin R."/>
            <person name="Xie B."/>
        </authorList>
    </citation>
    <scope>NUCLEOTIDE SEQUENCE</scope>
    <source>
        <strain evidence="2">BazhouSP</strain>
    </source>
</reference>
<dbReference type="EMBL" id="JAKKPZ010000146">
    <property type="protein sequence ID" value="KAI1700390.1"/>
    <property type="molecule type" value="Genomic_DNA"/>
</dbReference>
<gene>
    <name evidence="2" type="ORF">DdX_16725</name>
</gene>
<name>A0AAD4QZT7_9BILA</name>
<feature type="region of interest" description="Disordered" evidence="1">
    <location>
        <begin position="522"/>
        <end position="549"/>
    </location>
</feature>
<keyword evidence="3" id="KW-1185">Reference proteome</keyword>
<protein>
    <submittedName>
        <fullName evidence="2">Uncharacterized protein</fullName>
    </submittedName>
</protein>
<sequence>MEGRNTGSVRDTPQPKRRLLYMRVSSVGTHTSSVGNIRMMKASSKLWSLNSSRRHPVIDLMKFLVTTLTFVAVVVHVARSPAVSDDEEDDGPSVHFEHWSAKEGRPIKTTRMEVMVGQKLTLLARVQNKAKDDKLVWNVNGKALPAGFRPTYKRGTATLQVESVDDNWDNAHVVLNVRRYDYSWDTVASAEVTVKVNSIGFQMVYGTGKPTKYNLSMDDLDAVWRGAAAEKYPQWEEKEDGTHVLKRVMYLKRKEKKILMCQGFSLLPGHVCKKDCAHMMENETIFVDEKKNLPNSAIAEHHPIRCCSANECLKIEVSMPQEVCGGTAHCTFTFYMLEKHKPADLWKGIEDTLDVHQMEKDKVKYIMMNEDGEVIGGEYGLSALPTKDSSNHKITVARHENWPKKKSVRFCSEKAKTANAGSGHVLNCMTLKFQDGEHVTDIVVPKENYKIEGLRKDFRATYGIKDEEEFTMEWNHNGSGNKHVILTGSLLTDGEFEKNKWVIRHGSTSSKTKQPYYAACLGKPYQKPKPKKRRGYYDNSSSDDESDKNTKEKMCVTLTLSNGGQLIDLSVESTANVFDLYPIIKDDLKLKRVENMHSFFLLRWNNGELGEYDKLIEVVKDYTKTSEWNVDPETIRYIIP</sequence>
<dbReference type="AlphaFoldDB" id="A0AAD4QZT7"/>
<evidence type="ECO:0000256" key="1">
    <source>
        <dbReference type="SAM" id="MobiDB-lite"/>
    </source>
</evidence>
<dbReference type="Proteomes" id="UP001201812">
    <property type="component" value="Unassembled WGS sequence"/>
</dbReference>
<comment type="caution">
    <text evidence="2">The sequence shown here is derived from an EMBL/GenBank/DDBJ whole genome shotgun (WGS) entry which is preliminary data.</text>
</comment>
<evidence type="ECO:0000313" key="3">
    <source>
        <dbReference type="Proteomes" id="UP001201812"/>
    </source>
</evidence>
<evidence type="ECO:0000313" key="2">
    <source>
        <dbReference type="EMBL" id="KAI1700390.1"/>
    </source>
</evidence>
<accession>A0AAD4QZT7</accession>